<dbReference type="Gene3D" id="1.20.1250.20">
    <property type="entry name" value="MFS general substrate transporter like domains"/>
    <property type="match status" value="2"/>
</dbReference>
<comment type="caution">
    <text evidence="7">The sequence shown here is derived from an EMBL/GenBank/DDBJ whole genome shotgun (WGS) entry which is preliminary data.</text>
</comment>
<dbReference type="InterPro" id="IPR036259">
    <property type="entry name" value="MFS_trans_sf"/>
</dbReference>
<dbReference type="Pfam" id="PF07690">
    <property type="entry name" value="MFS_1"/>
    <property type="match status" value="1"/>
</dbReference>
<feature type="transmembrane region" description="Helical" evidence="5">
    <location>
        <begin position="255"/>
        <end position="277"/>
    </location>
</feature>
<feature type="transmembrane region" description="Helical" evidence="5">
    <location>
        <begin position="408"/>
        <end position="428"/>
    </location>
</feature>
<dbReference type="EMBL" id="SMCX01000007">
    <property type="protein sequence ID" value="TCW24377.1"/>
    <property type="molecule type" value="Genomic_DNA"/>
</dbReference>
<feature type="domain" description="Major facilitator superfamily (MFS) profile" evidence="6">
    <location>
        <begin position="28"/>
        <end position="430"/>
    </location>
</feature>
<proteinExistence type="predicted"/>
<evidence type="ECO:0000259" key="6">
    <source>
        <dbReference type="PROSITE" id="PS50850"/>
    </source>
</evidence>
<feature type="transmembrane region" description="Helical" evidence="5">
    <location>
        <begin position="380"/>
        <end position="402"/>
    </location>
</feature>
<dbReference type="InterPro" id="IPR020846">
    <property type="entry name" value="MFS_dom"/>
</dbReference>
<evidence type="ECO:0000256" key="3">
    <source>
        <dbReference type="ARBA" id="ARBA00022989"/>
    </source>
</evidence>
<dbReference type="PROSITE" id="PS50850">
    <property type="entry name" value="MFS"/>
    <property type="match status" value="1"/>
</dbReference>
<feature type="transmembrane region" description="Helical" evidence="5">
    <location>
        <begin position="96"/>
        <end position="115"/>
    </location>
</feature>
<keyword evidence="4 5" id="KW-0472">Membrane</keyword>
<dbReference type="SUPFAM" id="SSF103473">
    <property type="entry name" value="MFS general substrate transporter"/>
    <property type="match status" value="1"/>
</dbReference>
<feature type="transmembrane region" description="Helical" evidence="5">
    <location>
        <begin position="29"/>
        <end position="53"/>
    </location>
</feature>
<sequence length="433" mass="43318">MFPYCGQWHKLLQVETVDGESTTVTARHWLVLAVATFVAASGSAFVIGVGFLLPHLTSVMGLSLSQGGILVAMPLVGMAAALIAWGWLVDRAGEKVVLVAGSVGAAVTLAAALFVDSFAFLAALLLITGAFTASGNSASGRLVVSWFPANRRGLAMGVRQMSQPAGSAVAAMTMPLLAQSYGLGAAFALPLAMAAVSAVAALVVVTDPPPPEATRDAGAEAVSGAATAADGEAVSGAATEGSPYRGSGYLYRVHGVSVLLVVPQGMLQAFLLTWLVLGHGWSAMSAGVVVTVSQVLGAVARIVVGAVSDRVGSRTTPIRGVAISVTAGLAALAAAEALGAPGVIAVTLGVIATVLSVSDNGLAFTAVAEFAGPRWSGRALGVQNTTQFVAISASTPLVAAVIDAVGYWPVFAGAAVIAALAIPLVPVADQRRA</sequence>
<evidence type="ECO:0000256" key="1">
    <source>
        <dbReference type="ARBA" id="ARBA00004651"/>
    </source>
</evidence>
<gene>
    <name evidence="7" type="ORF">EDD19_10774</name>
</gene>
<feature type="transmembrane region" description="Helical" evidence="5">
    <location>
        <begin position="283"/>
        <end position="304"/>
    </location>
</feature>
<evidence type="ECO:0000313" key="7">
    <source>
        <dbReference type="EMBL" id="TCW24377.1"/>
    </source>
</evidence>
<dbReference type="Proteomes" id="UP000295805">
    <property type="component" value="Unassembled WGS sequence"/>
</dbReference>
<feature type="transmembrane region" description="Helical" evidence="5">
    <location>
        <begin position="65"/>
        <end position="89"/>
    </location>
</feature>
<keyword evidence="3 5" id="KW-1133">Transmembrane helix</keyword>
<reference evidence="7 8" key="1">
    <citation type="submission" date="2019-03" db="EMBL/GenBank/DDBJ databases">
        <title>Root nodule microbial communities of legume samples collected from USA, Mexico and Botswana.</title>
        <authorList>
            <person name="Hirsch A."/>
        </authorList>
    </citation>
    <scope>NUCLEOTIDE SEQUENCE [LARGE SCALE GENOMIC DNA]</scope>
    <source>
        <strain evidence="7 8">55</strain>
    </source>
</reference>
<name>A0A4R3ZV24_9ACTN</name>
<feature type="transmembrane region" description="Helical" evidence="5">
    <location>
        <begin position="316"/>
        <end position="338"/>
    </location>
</feature>
<dbReference type="PANTHER" id="PTHR23527:SF1">
    <property type="entry name" value="BLL3282 PROTEIN"/>
    <property type="match status" value="1"/>
</dbReference>
<keyword evidence="2 5" id="KW-0812">Transmembrane</keyword>
<dbReference type="InterPro" id="IPR011701">
    <property type="entry name" value="MFS"/>
</dbReference>
<comment type="subcellular location">
    <subcellularLocation>
        <location evidence="1">Cell membrane</location>
        <topology evidence="1">Multi-pass membrane protein</topology>
    </subcellularLocation>
</comment>
<evidence type="ECO:0000256" key="4">
    <source>
        <dbReference type="ARBA" id="ARBA00023136"/>
    </source>
</evidence>
<evidence type="ECO:0000256" key="2">
    <source>
        <dbReference type="ARBA" id="ARBA00022692"/>
    </source>
</evidence>
<accession>A0A4R3ZV24</accession>
<evidence type="ECO:0000313" key="8">
    <source>
        <dbReference type="Proteomes" id="UP000295805"/>
    </source>
</evidence>
<dbReference type="PANTHER" id="PTHR23527">
    <property type="entry name" value="BLL3282 PROTEIN"/>
    <property type="match status" value="1"/>
</dbReference>
<dbReference type="GO" id="GO:0022857">
    <property type="term" value="F:transmembrane transporter activity"/>
    <property type="evidence" value="ECO:0007669"/>
    <property type="project" value="InterPro"/>
</dbReference>
<dbReference type="InterPro" id="IPR052952">
    <property type="entry name" value="MFS-Transporter"/>
</dbReference>
<evidence type="ECO:0000256" key="5">
    <source>
        <dbReference type="SAM" id="Phobius"/>
    </source>
</evidence>
<protein>
    <submittedName>
        <fullName evidence="7">Sugar phosphate permease</fullName>
    </submittedName>
</protein>
<organism evidence="7 8">
    <name type="scientific">Dietzia cinnamea</name>
    <dbReference type="NCBI Taxonomy" id="321318"/>
    <lineage>
        <taxon>Bacteria</taxon>
        <taxon>Bacillati</taxon>
        <taxon>Actinomycetota</taxon>
        <taxon>Actinomycetes</taxon>
        <taxon>Mycobacteriales</taxon>
        <taxon>Dietziaceae</taxon>
        <taxon>Dietzia</taxon>
    </lineage>
</organism>
<dbReference type="AlphaFoldDB" id="A0A4R3ZV24"/>
<dbReference type="GO" id="GO:0005886">
    <property type="term" value="C:plasma membrane"/>
    <property type="evidence" value="ECO:0007669"/>
    <property type="project" value="UniProtKB-SubCell"/>
</dbReference>
<feature type="transmembrane region" description="Helical" evidence="5">
    <location>
        <begin position="187"/>
        <end position="205"/>
    </location>
</feature>
<feature type="transmembrane region" description="Helical" evidence="5">
    <location>
        <begin position="344"/>
        <end position="368"/>
    </location>
</feature>